<name>A0A1M6FC54_9RHOB</name>
<dbReference type="Proteomes" id="UP000183982">
    <property type="component" value="Unassembled WGS sequence"/>
</dbReference>
<keyword evidence="1" id="KW-0812">Transmembrane</keyword>
<evidence type="ECO:0000313" key="2">
    <source>
        <dbReference type="EMBL" id="SHI95257.1"/>
    </source>
</evidence>
<keyword evidence="1" id="KW-0472">Membrane</keyword>
<gene>
    <name evidence="2" type="ORF">SAMN05444000_10431</name>
</gene>
<reference evidence="3" key="1">
    <citation type="submission" date="2016-11" db="EMBL/GenBank/DDBJ databases">
        <authorList>
            <person name="Varghese N."/>
            <person name="Submissions S."/>
        </authorList>
    </citation>
    <scope>NUCLEOTIDE SEQUENCE [LARGE SCALE GENOMIC DNA]</scope>
    <source>
        <strain evidence="3">DSM 100564</strain>
    </source>
</reference>
<feature type="transmembrane region" description="Helical" evidence="1">
    <location>
        <begin position="160"/>
        <end position="181"/>
    </location>
</feature>
<dbReference type="AlphaFoldDB" id="A0A1M6FC54"/>
<keyword evidence="1" id="KW-1133">Transmembrane helix</keyword>
<sequence length="183" mass="19879">MEVTPTENGLIRLFSVDLPPEEITLFRTRSFDKDGEQSSWPLWDALDPTYLDEDFIEFCDIASLEDLGLTGYMTEGLGVSEVDVAQDAARLSAITGHVLIVFSSAFDGIAQTLTPRAPLRWIGTYREDKAPVVFAPLPSEAAKGILAPAAPAHPSPHLTLIWALLALPIVALFLAAVIYGVTR</sequence>
<protein>
    <submittedName>
        <fullName evidence="2">Uncharacterized protein</fullName>
    </submittedName>
</protein>
<dbReference type="EMBL" id="FQZQ01000004">
    <property type="protein sequence ID" value="SHI95257.1"/>
    <property type="molecule type" value="Genomic_DNA"/>
</dbReference>
<dbReference type="OrthoDB" id="7875742at2"/>
<organism evidence="2 3">
    <name type="scientific">Shimia gijangensis</name>
    <dbReference type="NCBI Taxonomy" id="1470563"/>
    <lineage>
        <taxon>Bacteria</taxon>
        <taxon>Pseudomonadati</taxon>
        <taxon>Pseudomonadota</taxon>
        <taxon>Alphaproteobacteria</taxon>
        <taxon>Rhodobacterales</taxon>
        <taxon>Roseobacteraceae</taxon>
    </lineage>
</organism>
<proteinExistence type="predicted"/>
<evidence type="ECO:0000256" key="1">
    <source>
        <dbReference type="SAM" id="Phobius"/>
    </source>
</evidence>
<dbReference type="STRING" id="1470563.SAMN05444000_10431"/>
<accession>A0A1M6FC54</accession>
<keyword evidence="3" id="KW-1185">Reference proteome</keyword>
<evidence type="ECO:0000313" key="3">
    <source>
        <dbReference type="Proteomes" id="UP000183982"/>
    </source>
</evidence>